<accession>A0A8H5F778</accession>
<organism evidence="1 2">
    <name type="scientific">Ephemerocybe angulata</name>
    <dbReference type="NCBI Taxonomy" id="980116"/>
    <lineage>
        <taxon>Eukaryota</taxon>
        <taxon>Fungi</taxon>
        <taxon>Dikarya</taxon>
        <taxon>Basidiomycota</taxon>
        <taxon>Agaricomycotina</taxon>
        <taxon>Agaricomycetes</taxon>
        <taxon>Agaricomycetidae</taxon>
        <taxon>Agaricales</taxon>
        <taxon>Agaricineae</taxon>
        <taxon>Psathyrellaceae</taxon>
        <taxon>Ephemerocybe</taxon>
    </lineage>
</organism>
<reference evidence="1 2" key="1">
    <citation type="journal article" date="2020" name="ISME J.">
        <title>Uncovering the hidden diversity of litter-decomposition mechanisms in mushroom-forming fungi.</title>
        <authorList>
            <person name="Floudas D."/>
            <person name="Bentzer J."/>
            <person name="Ahren D."/>
            <person name="Johansson T."/>
            <person name="Persson P."/>
            <person name="Tunlid A."/>
        </authorList>
    </citation>
    <scope>NUCLEOTIDE SEQUENCE [LARGE SCALE GENOMIC DNA]</scope>
    <source>
        <strain evidence="1 2">CBS 175.51</strain>
    </source>
</reference>
<dbReference type="AlphaFoldDB" id="A0A8H5F778"/>
<evidence type="ECO:0008006" key="3">
    <source>
        <dbReference type="Google" id="ProtNLM"/>
    </source>
</evidence>
<protein>
    <recommendedName>
        <fullName evidence="3">F-box domain-containing protein</fullName>
    </recommendedName>
</protein>
<dbReference type="EMBL" id="JAACJK010000163">
    <property type="protein sequence ID" value="KAF5325738.1"/>
    <property type="molecule type" value="Genomic_DNA"/>
</dbReference>
<evidence type="ECO:0000313" key="2">
    <source>
        <dbReference type="Proteomes" id="UP000541558"/>
    </source>
</evidence>
<evidence type="ECO:0000313" key="1">
    <source>
        <dbReference type="EMBL" id="KAF5325738.1"/>
    </source>
</evidence>
<comment type="caution">
    <text evidence="1">The sequence shown here is derived from an EMBL/GenBank/DDBJ whole genome shotgun (WGS) entry which is preliminary data.</text>
</comment>
<dbReference type="Proteomes" id="UP000541558">
    <property type="component" value="Unassembled WGS sequence"/>
</dbReference>
<sequence length="544" mass="61739">MSTTPKSQKDLDIEIAQLEQDLINLKRRRNMLSPVSLLPPELLIRIFYLSIPFIEAGSLKRAEIHPEVTKLSITHVSHDWRTVGHESPELWSEIHVRDTTKMEYLDFSRKMAKNLPLHVDVYNINKDGIAGVRHIFRTETKRLKRAALYGNIEVMRPVLQELKTCREVLEVLDIGISTKPFRTYPGFQEADTFFDLPKLKELTIYNWNTLLIPLSFQPFALVKLEIDFTVGPPATHIMHAFLACLRNVGPSLRDLKLVFGFQTIPQVFSLNDTVMPPIDMPCLEQLTLVSSSLGVVAALFTLIRLPSSVREIILWQSVSDAVGNHIEEIATALQHGLAVLTSPQYLQIRIPHSRLLGAVEFVALRNPSIRGRHLIGTTQIEVALSPLSSSRSQGTPSSDENLNLPIPSFHSHDWLYCQLQTIEIAHTLPLSFWRTIACITTLMELRYWVTSLDDNFIQTLREAVEHGGRPFPSLALIVPVFKETELLWDVDYARNLVTLLSQVRAKDNMGIKRLEFLECGSAIDDTTRCLLQSVAKDVVWQLHT</sequence>
<keyword evidence="2" id="KW-1185">Reference proteome</keyword>
<proteinExistence type="predicted"/>
<gene>
    <name evidence="1" type="ORF">D9611_000648</name>
</gene>
<name>A0A8H5F778_9AGAR</name>
<dbReference type="OrthoDB" id="2907754at2759"/>